<feature type="signal peptide" evidence="1">
    <location>
        <begin position="1"/>
        <end position="27"/>
    </location>
</feature>
<feature type="chain" id="PRO_5013279105" evidence="1">
    <location>
        <begin position="28"/>
        <end position="142"/>
    </location>
</feature>
<keyword evidence="1" id="KW-0732">Signal</keyword>
<name>A0A218W754_PUNGR</name>
<accession>A0A218W754</accession>
<reference evidence="3" key="1">
    <citation type="journal article" date="2017" name="Plant J.">
        <title>The pomegranate (Punica granatum L.) genome and the genomics of punicalagin biosynthesis.</title>
        <authorList>
            <person name="Qin G."/>
            <person name="Xu C."/>
            <person name="Ming R."/>
            <person name="Tang H."/>
            <person name="Guyot R."/>
            <person name="Kramer E.M."/>
            <person name="Hu Y."/>
            <person name="Yi X."/>
            <person name="Qi Y."/>
            <person name="Xu X."/>
            <person name="Gao Z."/>
            <person name="Pan H."/>
            <person name="Jian J."/>
            <person name="Tian Y."/>
            <person name="Yue Z."/>
            <person name="Xu Y."/>
        </authorList>
    </citation>
    <scope>NUCLEOTIDE SEQUENCE [LARGE SCALE GENOMIC DNA]</scope>
    <source>
        <strain evidence="3">cv. Dabenzi</strain>
    </source>
</reference>
<dbReference type="PANTHER" id="PTHR33592:SF3">
    <property type="entry name" value="TRANSMEMBRANE PROTEIN"/>
    <property type="match status" value="1"/>
</dbReference>
<gene>
    <name evidence="2" type="ORF">CDL15_Pgr016350</name>
</gene>
<protein>
    <submittedName>
        <fullName evidence="2">Uncharacterized protein</fullName>
    </submittedName>
</protein>
<evidence type="ECO:0000256" key="1">
    <source>
        <dbReference type="SAM" id="SignalP"/>
    </source>
</evidence>
<evidence type="ECO:0000313" key="3">
    <source>
        <dbReference type="Proteomes" id="UP000197138"/>
    </source>
</evidence>
<sequence>MALRIFALFSSIIIATILLGRSQYTAAARPLPGEPVYPAVATLRSSLQKGKVPLSGNPCTNIPGRGSGVCRLAEKDFAGSQRGAHVPLPANPMTQSATSFQVASVTNETTEQKAAHQSLYPDIRKFTGPRVIGFETVGPLRG</sequence>
<evidence type="ECO:0000313" key="2">
    <source>
        <dbReference type="EMBL" id="OWM68150.1"/>
    </source>
</evidence>
<organism evidence="2 3">
    <name type="scientific">Punica granatum</name>
    <name type="common">Pomegranate</name>
    <dbReference type="NCBI Taxonomy" id="22663"/>
    <lineage>
        <taxon>Eukaryota</taxon>
        <taxon>Viridiplantae</taxon>
        <taxon>Streptophyta</taxon>
        <taxon>Embryophyta</taxon>
        <taxon>Tracheophyta</taxon>
        <taxon>Spermatophyta</taxon>
        <taxon>Magnoliopsida</taxon>
        <taxon>eudicotyledons</taxon>
        <taxon>Gunneridae</taxon>
        <taxon>Pentapetalae</taxon>
        <taxon>rosids</taxon>
        <taxon>malvids</taxon>
        <taxon>Myrtales</taxon>
        <taxon>Lythraceae</taxon>
        <taxon>Punica</taxon>
    </lineage>
</organism>
<comment type="caution">
    <text evidence="2">The sequence shown here is derived from an EMBL/GenBank/DDBJ whole genome shotgun (WGS) entry which is preliminary data.</text>
</comment>
<proteinExistence type="predicted"/>
<dbReference type="PANTHER" id="PTHR33592">
    <property type="entry name" value="TRANSMEMBRANE PROTEIN"/>
    <property type="match status" value="1"/>
</dbReference>
<dbReference type="Proteomes" id="UP000197138">
    <property type="component" value="Unassembled WGS sequence"/>
</dbReference>
<dbReference type="AlphaFoldDB" id="A0A218W754"/>
<dbReference type="EMBL" id="MTKT01005171">
    <property type="protein sequence ID" value="OWM68150.1"/>
    <property type="molecule type" value="Genomic_DNA"/>
</dbReference>